<dbReference type="Gene3D" id="3.20.10.10">
    <property type="entry name" value="D-amino Acid Aminotransferase, subunit A, domain 2"/>
    <property type="match status" value="1"/>
</dbReference>
<accession>A0A848LRG9</accession>
<protein>
    <recommendedName>
        <fullName evidence="6">D-amino acid aminotransferase</fullName>
    </recommendedName>
</protein>
<dbReference type="PANTHER" id="PTHR42743:SF10">
    <property type="entry name" value="D-ALANINE AMINOTRANSFERASE"/>
    <property type="match status" value="1"/>
</dbReference>
<dbReference type="InterPro" id="IPR001544">
    <property type="entry name" value="Aminotrans_IV"/>
</dbReference>
<evidence type="ECO:0000313" key="4">
    <source>
        <dbReference type="EMBL" id="NMO20505.1"/>
    </source>
</evidence>
<dbReference type="InterPro" id="IPR043132">
    <property type="entry name" value="BCAT-like_C"/>
</dbReference>
<sequence>MHVYLNGEILPLEQARVSVEDRGFLFGDGVYEVTRVLPSGLFAESEHWQRLQRGIRELKLATPEGFSKEMVRRISHELLEANGLTGRQATVYLQLTRGAAPRNHGFPPAGTPPTLYMSASPFQVPWTQRKEGVSALMLPDLRWARCDLKTVNLLPNILAKQQARDAGVFEALLVRDGVITEGASTSVFVVMDGALYTHPKNERILPGVTRDIVLSLAREQGLTVHERPAQVVELGRFQEVFLAGTTTDVQPVIAVNGGKVGEGKPGPVTLALQRALLQRMGLEAPP</sequence>
<reference evidence="4 5" key="1">
    <citation type="submission" date="2020-04" db="EMBL/GenBank/DDBJ databases">
        <title>Draft genome of Pyxidicoccus fallax type strain.</title>
        <authorList>
            <person name="Whitworth D.E."/>
        </authorList>
    </citation>
    <scope>NUCLEOTIDE SEQUENCE [LARGE SCALE GENOMIC DNA]</scope>
    <source>
        <strain evidence="4 5">DSM 14698</strain>
    </source>
</reference>
<dbReference type="GO" id="GO:0005829">
    <property type="term" value="C:cytosol"/>
    <property type="evidence" value="ECO:0007669"/>
    <property type="project" value="TreeGrafter"/>
</dbReference>
<dbReference type="PANTHER" id="PTHR42743">
    <property type="entry name" value="AMINO-ACID AMINOTRANSFERASE"/>
    <property type="match status" value="1"/>
</dbReference>
<name>A0A848LRG9_9BACT</name>
<dbReference type="InterPro" id="IPR036038">
    <property type="entry name" value="Aminotransferase-like"/>
</dbReference>
<dbReference type="AlphaFoldDB" id="A0A848LRG9"/>
<dbReference type="Proteomes" id="UP000518300">
    <property type="component" value="Unassembled WGS sequence"/>
</dbReference>
<evidence type="ECO:0000256" key="1">
    <source>
        <dbReference type="ARBA" id="ARBA00001933"/>
    </source>
</evidence>
<keyword evidence="3" id="KW-0663">Pyridoxal phosphate</keyword>
<dbReference type="Gene3D" id="3.30.470.10">
    <property type="match status" value="1"/>
</dbReference>
<evidence type="ECO:0000256" key="3">
    <source>
        <dbReference type="ARBA" id="ARBA00022898"/>
    </source>
</evidence>
<evidence type="ECO:0008006" key="6">
    <source>
        <dbReference type="Google" id="ProtNLM"/>
    </source>
</evidence>
<evidence type="ECO:0000313" key="5">
    <source>
        <dbReference type="Proteomes" id="UP000518300"/>
    </source>
</evidence>
<dbReference type="EMBL" id="JABBJJ010000248">
    <property type="protein sequence ID" value="NMO20505.1"/>
    <property type="molecule type" value="Genomic_DNA"/>
</dbReference>
<dbReference type="RefSeq" id="WP_169349718.1">
    <property type="nucleotide sequence ID" value="NZ_JABBJJ010000248.1"/>
</dbReference>
<comment type="similarity">
    <text evidence="2">Belongs to the class-IV pyridoxal-phosphate-dependent aminotransferase family.</text>
</comment>
<organism evidence="4 5">
    <name type="scientific">Pyxidicoccus fallax</name>
    <dbReference type="NCBI Taxonomy" id="394095"/>
    <lineage>
        <taxon>Bacteria</taxon>
        <taxon>Pseudomonadati</taxon>
        <taxon>Myxococcota</taxon>
        <taxon>Myxococcia</taxon>
        <taxon>Myxococcales</taxon>
        <taxon>Cystobacterineae</taxon>
        <taxon>Myxococcaceae</taxon>
        <taxon>Pyxidicoccus</taxon>
    </lineage>
</organism>
<dbReference type="GO" id="GO:0008652">
    <property type="term" value="P:amino acid biosynthetic process"/>
    <property type="evidence" value="ECO:0007669"/>
    <property type="project" value="UniProtKB-ARBA"/>
</dbReference>
<dbReference type="GO" id="GO:0046394">
    <property type="term" value="P:carboxylic acid biosynthetic process"/>
    <property type="evidence" value="ECO:0007669"/>
    <property type="project" value="UniProtKB-ARBA"/>
</dbReference>
<dbReference type="Pfam" id="PF01063">
    <property type="entry name" value="Aminotran_4"/>
    <property type="match status" value="1"/>
</dbReference>
<dbReference type="GO" id="GO:0003824">
    <property type="term" value="F:catalytic activity"/>
    <property type="evidence" value="ECO:0007669"/>
    <property type="project" value="InterPro"/>
</dbReference>
<evidence type="ECO:0000256" key="2">
    <source>
        <dbReference type="ARBA" id="ARBA00009320"/>
    </source>
</evidence>
<keyword evidence="5" id="KW-1185">Reference proteome</keyword>
<gene>
    <name evidence="4" type="ORF">HG543_37435</name>
</gene>
<comment type="cofactor">
    <cofactor evidence="1">
        <name>pyridoxal 5'-phosphate</name>
        <dbReference type="ChEBI" id="CHEBI:597326"/>
    </cofactor>
</comment>
<dbReference type="InterPro" id="IPR043131">
    <property type="entry name" value="BCAT-like_N"/>
</dbReference>
<dbReference type="InterPro" id="IPR050571">
    <property type="entry name" value="Class-IV_PLP-Dep_Aminotrnsfr"/>
</dbReference>
<dbReference type="FunFam" id="3.20.10.10:FF:000002">
    <property type="entry name" value="D-alanine aminotransferase"/>
    <property type="match status" value="1"/>
</dbReference>
<dbReference type="SUPFAM" id="SSF56752">
    <property type="entry name" value="D-aminoacid aminotransferase-like PLP-dependent enzymes"/>
    <property type="match status" value="1"/>
</dbReference>
<proteinExistence type="inferred from homology"/>
<comment type="caution">
    <text evidence="4">The sequence shown here is derived from an EMBL/GenBank/DDBJ whole genome shotgun (WGS) entry which is preliminary data.</text>
</comment>